<gene>
    <name evidence="2" type="ORF">SAMN04487992_105122</name>
</gene>
<dbReference type="GO" id="GO:0016740">
    <property type="term" value="F:transferase activity"/>
    <property type="evidence" value="ECO:0007669"/>
    <property type="project" value="UniProtKB-KW"/>
</dbReference>
<accession>A0A1G7GXH8</accession>
<dbReference type="SUPFAM" id="SSF52821">
    <property type="entry name" value="Rhodanese/Cell cycle control phosphatase"/>
    <property type="match status" value="1"/>
</dbReference>
<dbReference type="InterPro" id="IPR050229">
    <property type="entry name" value="GlpE_sulfurtransferase"/>
</dbReference>
<reference evidence="3" key="1">
    <citation type="submission" date="2016-10" db="EMBL/GenBank/DDBJ databases">
        <authorList>
            <person name="Varghese N."/>
            <person name="Submissions S."/>
        </authorList>
    </citation>
    <scope>NUCLEOTIDE SEQUENCE [LARGE SCALE GENOMIC DNA]</scope>
    <source>
        <strain evidence="3">DSM 24729</strain>
    </source>
</reference>
<dbReference type="InterPro" id="IPR001763">
    <property type="entry name" value="Rhodanese-like_dom"/>
</dbReference>
<keyword evidence="2" id="KW-0808">Transferase</keyword>
<dbReference type="Gene3D" id="3.40.250.10">
    <property type="entry name" value="Rhodanese-like domain"/>
    <property type="match status" value="1"/>
</dbReference>
<dbReference type="AlphaFoldDB" id="A0A1G7GXH8"/>
<dbReference type="SMART" id="SM00450">
    <property type="entry name" value="RHOD"/>
    <property type="match status" value="1"/>
</dbReference>
<dbReference type="PANTHER" id="PTHR43031:SF1">
    <property type="entry name" value="PYRIDINE NUCLEOTIDE-DISULPHIDE OXIDOREDUCTASE"/>
    <property type="match status" value="1"/>
</dbReference>
<dbReference type="InterPro" id="IPR036873">
    <property type="entry name" value="Rhodanese-like_dom_sf"/>
</dbReference>
<feature type="domain" description="Rhodanese" evidence="1">
    <location>
        <begin position="46"/>
        <end position="135"/>
    </location>
</feature>
<protein>
    <submittedName>
        <fullName evidence="2">Rhodanese-related sulfurtransferase</fullName>
    </submittedName>
</protein>
<dbReference type="EMBL" id="FNBD01000005">
    <property type="protein sequence ID" value="SDE92801.1"/>
    <property type="molecule type" value="Genomic_DNA"/>
</dbReference>
<organism evidence="2 3">
    <name type="scientific">Cellulophaga baltica</name>
    <dbReference type="NCBI Taxonomy" id="76594"/>
    <lineage>
        <taxon>Bacteria</taxon>
        <taxon>Pseudomonadati</taxon>
        <taxon>Bacteroidota</taxon>
        <taxon>Flavobacteriia</taxon>
        <taxon>Flavobacteriales</taxon>
        <taxon>Flavobacteriaceae</taxon>
        <taxon>Cellulophaga</taxon>
    </lineage>
</organism>
<sequence length="163" mass="18987">MQRQYLVLIILLCFSNFLIGQRSIEKTLEKLNKESIPYITVAELQQQDSLVILDTRELKEYKVSHLKNAIWVGYDNFDAHKLKLEDKNQKIVVYCSIGVRSENIGEKLLANGYSNVQNLYGGIFKWVEEDLPVYDSEKNRTENVHVFSKYWGKLLTKGNKIIN</sequence>
<dbReference type="RefSeq" id="WP_074538285.1">
    <property type="nucleotide sequence ID" value="NZ_FNBD01000005.1"/>
</dbReference>
<dbReference type="CDD" id="cd00158">
    <property type="entry name" value="RHOD"/>
    <property type="match status" value="1"/>
</dbReference>
<dbReference type="PROSITE" id="PS50206">
    <property type="entry name" value="RHODANESE_3"/>
    <property type="match status" value="1"/>
</dbReference>
<proteinExistence type="predicted"/>
<dbReference type="NCBIfam" id="NF045521">
    <property type="entry name" value="rhoda_near_glyco"/>
    <property type="match status" value="1"/>
</dbReference>
<keyword evidence="3" id="KW-1185">Reference proteome</keyword>
<evidence type="ECO:0000259" key="1">
    <source>
        <dbReference type="PROSITE" id="PS50206"/>
    </source>
</evidence>
<dbReference type="Proteomes" id="UP000182114">
    <property type="component" value="Unassembled WGS sequence"/>
</dbReference>
<evidence type="ECO:0000313" key="2">
    <source>
        <dbReference type="EMBL" id="SDE92801.1"/>
    </source>
</evidence>
<evidence type="ECO:0000313" key="3">
    <source>
        <dbReference type="Proteomes" id="UP000182114"/>
    </source>
</evidence>
<name>A0A1G7GXH8_9FLAO</name>
<dbReference type="PANTHER" id="PTHR43031">
    <property type="entry name" value="FAD-DEPENDENT OXIDOREDUCTASE"/>
    <property type="match status" value="1"/>
</dbReference>
<dbReference type="Pfam" id="PF00581">
    <property type="entry name" value="Rhodanese"/>
    <property type="match status" value="1"/>
</dbReference>
<dbReference type="eggNOG" id="COG0607">
    <property type="taxonomic scope" value="Bacteria"/>
</dbReference>